<evidence type="ECO:0000256" key="9">
    <source>
        <dbReference type="SAM" id="SignalP"/>
    </source>
</evidence>
<dbReference type="AlphaFoldDB" id="A0A2Z6GEK5"/>
<dbReference type="Pfam" id="PF02321">
    <property type="entry name" value="OEP"/>
    <property type="match status" value="2"/>
</dbReference>
<dbReference type="SUPFAM" id="SSF56954">
    <property type="entry name" value="Outer membrane efflux proteins (OEP)"/>
    <property type="match status" value="1"/>
</dbReference>
<dbReference type="RefSeq" id="WP_062626561.1">
    <property type="nucleotide sequence ID" value="NZ_AP018738.1"/>
</dbReference>
<keyword evidence="8" id="KW-0175">Coiled coil</keyword>
<evidence type="ECO:0000313" key="11">
    <source>
        <dbReference type="Proteomes" id="UP000033070"/>
    </source>
</evidence>
<dbReference type="Proteomes" id="UP000033070">
    <property type="component" value="Chromosome"/>
</dbReference>
<dbReference type="GO" id="GO:0015288">
    <property type="term" value="F:porin activity"/>
    <property type="evidence" value="ECO:0007669"/>
    <property type="project" value="TreeGrafter"/>
</dbReference>
<reference evidence="10 11" key="1">
    <citation type="submission" date="2018-06" db="EMBL/GenBank/DDBJ databases">
        <title>OYT1 Genome Sequencing.</title>
        <authorList>
            <person name="Kato S."/>
            <person name="Itoh T."/>
            <person name="Ohkuma M."/>
        </authorList>
    </citation>
    <scope>NUCLEOTIDE SEQUENCE [LARGE SCALE GENOMIC DNA]</scope>
    <source>
        <strain evidence="10 11">OYT1</strain>
    </source>
</reference>
<sequence>MKLKSLYCLLAMFAAPVAQGMDLLDAYHAAQGLDSIFAAARATHQAGQEKLTQGRALLLPSVNLVANSTFNNSTTNSATNARFGLPNPYTSRYNSYGYTVALVQPLFRPQNWLGYSQSELQVVMADAQFRAAEQDLVLRVAQAYFDVLMAQDSVQLAEAQKTAIAEQLAQAKRNFEVGSATVTDVYEAQARHDLVNSQLIAAQSGLLVKRRALQQLTGTTSNDLRILNQELRLDPPQPAVMSGWIETATLHNPQVTAAQAGAELADKEVTRSMSGHSPTADIVASYGQNNANGGTFGFGSDTRNTVVGVQVTVPIFQGMATQSKWREAEANRERARQELETARRNVELQTQQAYLGVESGIAQVGALQQALKSSASLLDASKLGQEVGVRTNLDVLNAQQQLYATRRDLYQAEYNFLMSRLRLKAAAGDLSEDDLAAVNQALY</sequence>
<dbReference type="InterPro" id="IPR051906">
    <property type="entry name" value="TolC-like"/>
</dbReference>
<feature type="chain" id="PRO_5017315433" evidence="9">
    <location>
        <begin position="21"/>
        <end position="443"/>
    </location>
</feature>
<keyword evidence="7" id="KW-0998">Cell outer membrane</keyword>
<keyword evidence="6" id="KW-0472">Membrane</keyword>
<evidence type="ECO:0000256" key="3">
    <source>
        <dbReference type="ARBA" id="ARBA00022448"/>
    </source>
</evidence>
<dbReference type="OrthoDB" id="9813458at2"/>
<dbReference type="PANTHER" id="PTHR30026:SF20">
    <property type="entry name" value="OUTER MEMBRANE PROTEIN TOLC"/>
    <property type="match status" value="1"/>
</dbReference>
<name>A0A2Z6GEK5_9PROT</name>
<dbReference type="Gene3D" id="1.20.1600.10">
    <property type="entry name" value="Outer membrane efflux proteins (OEP)"/>
    <property type="match status" value="1"/>
</dbReference>
<dbReference type="PANTHER" id="PTHR30026">
    <property type="entry name" value="OUTER MEMBRANE PROTEIN TOLC"/>
    <property type="match status" value="1"/>
</dbReference>
<comment type="subcellular location">
    <subcellularLocation>
        <location evidence="1">Cell outer membrane</location>
    </subcellularLocation>
</comment>
<dbReference type="GO" id="GO:0015562">
    <property type="term" value="F:efflux transmembrane transporter activity"/>
    <property type="evidence" value="ECO:0007669"/>
    <property type="project" value="InterPro"/>
</dbReference>
<evidence type="ECO:0000256" key="1">
    <source>
        <dbReference type="ARBA" id="ARBA00004442"/>
    </source>
</evidence>
<dbReference type="GO" id="GO:0009279">
    <property type="term" value="C:cell outer membrane"/>
    <property type="evidence" value="ECO:0007669"/>
    <property type="project" value="UniProtKB-SubCell"/>
</dbReference>
<evidence type="ECO:0000256" key="8">
    <source>
        <dbReference type="SAM" id="Coils"/>
    </source>
</evidence>
<dbReference type="NCBIfam" id="TIGR01844">
    <property type="entry name" value="type_I_sec_TolC"/>
    <property type="match status" value="1"/>
</dbReference>
<dbReference type="InterPro" id="IPR010130">
    <property type="entry name" value="T1SS_OMP_TolC"/>
</dbReference>
<dbReference type="GO" id="GO:1990281">
    <property type="term" value="C:efflux pump complex"/>
    <property type="evidence" value="ECO:0007669"/>
    <property type="project" value="TreeGrafter"/>
</dbReference>
<dbReference type="STRING" id="1188319.OYT1_01372"/>
<accession>A0A2Z6GEK5</accession>
<comment type="similarity">
    <text evidence="2">Belongs to the outer membrane factor (OMF) (TC 1.B.17) family.</text>
</comment>
<feature type="signal peptide" evidence="9">
    <location>
        <begin position="1"/>
        <end position="20"/>
    </location>
</feature>
<keyword evidence="5" id="KW-0812">Transmembrane</keyword>
<dbReference type="InterPro" id="IPR003423">
    <property type="entry name" value="OMP_efflux"/>
</dbReference>
<evidence type="ECO:0000313" key="10">
    <source>
        <dbReference type="EMBL" id="BBE52008.1"/>
    </source>
</evidence>
<gene>
    <name evidence="10" type="ORF">OYT1_ch2495</name>
</gene>
<proteinExistence type="inferred from homology"/>
<keyword evidence="4" id="KW-1134">Transmembrane beta strand</keyword>
<organism evidence="10 11">
    <name type="scientific">Ferriphaselus amnicola</name>
    <dbReference type="NCBI Taxonomy" id="1188319"/>
    <lineage>
        <taxon>Bacteria</taxon>
        <taxon>Pseudomonadati</taxon>
        <taxon>Pseudomonadota</taxon>
        <taxon>Betaproteobacteria</taxon>
        <taxon>Nitrosomonadales</taxon>
        <taxon>Gallionellaceae</taxon>
        <taxon>Ferriphaselus</taxon>
    </lineage>
</organism>
<evidence type="ECO:0000256" key="2">
    <source>
        <dbReference type="ARBA" id="ARBA00007613"/>
    </source>
</evidence>
<evidence type="ECO:0000256" key="6">
    <source>
        <dbReference type="ARBA" id="ARBA00023136"/>
    </source>
</evidence>
<protein>
    <submittedName>
        <fullName evidence="10">Outer membrane protein TolC</fullName>
    </submittedName>
</protein>
<feature type="coiled-coil region" evidence="8">
    <location>
        <begin position="325"/>
        <end position="352"/>
    </location>
</feature>
<evidence type="ECO:0000256" key="5">
    <source>
        <dbReference type="ARBA" id="ARBA00022692"/>
    </source>
</evidence>
<keyword evidence="11" id="KW-1185">Reference proteome</keyword>
<dbReference type="KEGG" id="fam:OYT1_ch2495"/>
<evidence type="ECO:0000256" key="7">
    <source>
        <dbReference type="ARBA" id="ARBA00023237"/>
    </source>
</evidence>
<keyword evidence="3" id="KW-0813">Transport</keyword>
<dbReference type="EMBL" id="AP018738">
    <property type="protein sequence ID" value="BBE52008.1"/>
    <property type="molecule type" value="Genomic_DNA"/>
</dbReference>
<keyword evidence="9" id="KW-0732">Signal</keyword>
<evidence type="ECO:0000256" key="4">
    <source>
        <dbReference type="ARBA" id="ARBA00022452"/>
    </source>
</evidence>